<keyword evidence="6" id="KW-0067">ATP-binding</keyword>
<proteinExistence type="inferred from homology"/>
<dbReference type="EMBL" id="VSSQ01014830">
    <property type="protein sequence ID" value="MPM54500.1"/>
    <property type="molecule type" value="Genomic_DNA"/>
</dbReference>
<dbReference type="NCBIfam" id="TIGR00017">
    <property type="entry name" value="cmk"/>
    <property type="match status" value="1"/>
</dbReference>
<dbReference type="InterPro" id="IPR011994">
    <property type="entry name" value="Cytidylate_kinase_dom"/>
</dbReference>
<keyword evidence="5 10" id="KW-0418">Kinase</keyword>
<dbReference type="CDD" id="cd02020">
    <property type="entry name" value="CMPK"/>
    <property type="match status" value="1"/>
</dbReference>
<evidence type="ECO:0000256" key="8">
    <source>
        <dbReference type="ARBA" id="ARBA00048478"/>
    </source>
</evidence>
<keyword evidence="3 10" id="KW-0808">Transferase</keyword>
<evidence type="ECO:0000256" key="2">
    <source>
        <dbReference type="ARBA" id="ARBA00012906"/>
    </source>
</evidence>
<comment type="similarity">
    <text evidence="1">Belongs to the cytidylate kinase family. Type 1 subfamily.</text>
</comment>
<evidence type="ECO:0000313" key="10">
    <source>
        <dbReference type="EMBL" id="MPM54500.1"/>
    </source>
</evidence>
<dbReference type="InterPro" id="IPR027417">
    <property type="entry name" value="P-loop_NTPase"/>
</dbReference>
<organism evidence="10">
    <name type="scientific">bioreactor metagenome</name>
    <dbReference type="NCBI Taxonomy" id="1076179"/>
    <lineage>
        <taxon>unclassified sequences</taxon>
        <taxon>metagenomes</taxon>
        <taxon>ecological metagenomes</taxon>
    </lineage>
</organism>
<dbReference type="Gene3D" id="3.40.50.300">
    <property type="entry name" value="P-loop containing nucleotide triphosphate hydrolases"/>
    <property type="match status" value="1"/>
</dbReference>
<dbReference type="GO" id="GO:0005829">
    <property type="term" value="C:cytosol"/>
    <property type="evidence" value="ECO:0007669"/>
    <property type="project" value="TreeGrafter"/>
</dbReference>
<comment type="catalytic activity">
    <reaction evidence="7">
        <text>dCMP + ATP = dCDP + ADP</text>
        <dbReference type="Rhea" id="RHEA:25094"/>
        <dbReference type="ChEBI" id="CHEBI:30616"/>
        <dbReference type="ChEBI" id="CHEBI:57566"/>
        <dbReference type="ChEBI" id="CHEBI:58593"/>
        <dbReference type="ChEBI" id="CHEBI:456216"/>
        <dbReference type="EC" id="2.7.4.25"/>
    </reaction>
</comment>
<dbReference type="AlphaFoldDB" id="A0A645AN08"/>
<dbReference type="Pfam" id="PF02224">
    <property type="entry name" value="Cytidylate_kin"/>
    <property type="match status" value="1"/>
</dbReference>
<name>A0A645AN08_9ZZZZ</name>
<dbReference type="GO" id="GO:0015949">
    <property type="term" value="P:nucleobase-containing small molecule interconversion"/>
    <property type="evidence" value="ECO:0007669"/>
    <property type="project" value="TreeGrafter"/>
</dbReference>
<dbReference type="PANTHER" id="PTHR21299:SF2">
    <property type="entry name" value="CYTIDYLATE KINASE"/>
    <property type="match status" value="1"/>
</dbReference>
<comment type="catalytic activity">
    <reaction evidence="8">
        <text>CMP + ATP = CDP + ADP</text>
        <dbReference type="Rhea" id="RHEA:11600"/>
        <dbReference type="ChEBI" id="CHEBI:30616"/>
        <dbReference type="ChEBI" id="CHEBI:58069"/>
        <dbReference type="ChEBI" id="CHEBI:60377"/>
        <dbReference type="ChEBI" id="CHEBI:456216"/>
        <dbReference type="EC" id="2.7.4.25"/>
    </reaction>
</comment>
<accession>A0A645AN08</accession>
<evidence type="ECO:0000256" key="4">
    <source>
        <dbReference type="ARBA" id="ARBA00022741"/>
    </source>
</evidence>
<dbReference type="PANTHER" id="PTHR21299">
    <property type="entry name" value="CYTIDYLATE KINASE/PANTOATE-BETA-ALANINE LIGASE"/>
    <property type="match status" value="1"/>
</dbReference>
<evidence type="ECO:0000256" key="3">
    <source>
        <dbReference type="ARBA" id="ARBA00022679"/>
    </source>
</evidence>
<keyword evidence="4" id="KW-0547">Nucleotide-binding</keyword>
<protein>
    <recommendedName>
        <fullName evidence="2">(d)CMP kinase</fullName>
        <ecNumber evidence="2">2.7.4.25</ecNumber>
    </recommendedName>
</protein>
<dbReference type="EC" id="2.7.4.25" evidence="2"/>
<dbReference type="GO" id="GO:0036430">
    <property type="term" value="F:CMP kinase activity"/>
    <property type="evidence" value="ECO:0007669"/>
    <property type="project" value="RHEA"/>
</dbReference>
<sequence>MSLTYVPSKLVIAIDGPAGAGKSTIAKLLAQRLNILYLDTGAMYRALTWKALLLGISISDEARLADLFRKMKMEVVLSSDGQRILVDDEDFTPFLRQKEVSELVSPLSAHGEVRKIMVHKQRELAEKGQIVLDGRDIGTVVLPNAPLKIYLTATLDERTHRRQLEYQQLGISVDFETLKAEISARDCRDSSREHAPLQKAQDAVLIDSTDMTANQVAERIEKLCRDRGLIGERDMK</sequence>
<comment type="caution">
    <text evidence="10">The sequence shown here is derived from an EMBL/GenBank/DDBJ whole genome shotgun (WGS) entry which is preliminary data.</text>
</comment>
<dbReference type="GO" id="GO:0005524">
    <property type="term" value="F:ATP binding"/>
    <property type="evidence" value="ECO:0007669"/>
    <property type="project" value="UniProtKB-KW"/>
</dbReference>
<feature type="domain" description="Cytidylate kinase" evidence="9">
    <location>
        <begin position="12"/>
        <end position="223"/>
    </location>
</feature>
<evidence type="ECO:0000256" key="6">
    <source>
        <dbReference type="ARBA" id="ARBA00022840"/>
    </source>
</evidence>
<evidence type="ECO:0000256" key="5">
    <source>
        <dbReference type="ARBA" id="ARBA00022777"/>
    </source>
</evidence>
<gene>
    <name evidence="10" type="primary">cmk_49</name>
    <name evidence="10" type="ORF">SDC9_101278</name>
</gene>
<dbReference type="InterPro" id="IPR003136">
    <property type="entry name" value="Cytidylate_kin"/>
</dbReference>
<evidence type="ECO:0000256" key="1">
    <source>
        <dbReference type="ARBA" id="ARBA00009427"/>
    </source>
</evidence>
<dbReference type="HAMAP" id="MF_00238">
    <property type="entry name" value="Cytidyl_kinase_type1"/>
    <property type="match status" value="1"/>
</dbReference>
<evidence type="ECO:0000259" key="9">
    <source>
        <dbReference type="Pfam" id="PF02224"/>
    </source>
</evidence>
<dbReference type="GO" id="GO:0036431">
    <property type="term" value="F:dCMP kinase activity"/>
    <property type="evidence" value="ECO:0007669"/>
    <property type="project" value="InterPro"/>
</dbReference>
<reference evidence="10" key="1">
    <citation type="submission" date="2019-08" db="EMBL/GenBank/DDBJ databases">
        <authorList>
            <person name="Kucharzyk K."/>
            <person name="Murdoch R.W."/>
            <person name="Higgins S."/>
            <person name="Loffler F."/>
        </authorList>
    </citation>
    <scope>NUCLEOTIDE SEQUENCE</scope>
</reference>
<dbReference type="SUPFAM" id="SSF52540">
    <property type="entry name" value="P-loop containing nucleoside triphosphate hydrolases"/>
    <property type="match status" value="1"/>
</dbReference>
<evidence type="ECO:0000256" key="7">
    <source>
        <dbReference type="ARBA" id="ARBA00047615"/>
    </source>
</evidence>